<dbReference type="Pfam" id="PF12079">
    <property type="entry name" value="DUF3558"/>
    <property type="match status" value="1"/>
</dbReference>
<evidence type="ECO:0000256" key="1">
    <source>
        <dbReference type="SAM" id="MobiDB-lite"/>
    </source>
</evidence>
<feature type="chain" id="PRO_5047243669" description="DUF3558 domain-containing protein" evidence="2">
    <location>
        <begin position="21"/>
        <end position="210"/>
    </location>
</feature>
<feature type="signal peptide" evidence="2">
    <location>
        <begin position="1"/>
        <end position="20"/>
    </location>
</feature>
<dbReference type="Proteomes" id="UP001500603">
    <property type="component" value="Unassembled WGS sequence"/>
</dbReference>
<sequence length="210" mass="22633">MHVARSALLILLAVPITALSVGCSSENTGTAQPGPTQDEAGQGNTQSARPTLTNPKLQPPPQDKKSAVDSDRPPVVFDPCTWISDESIQRAGFDPSSRKRGDDLVAEYSFLTCDFSSPERKLLFNSGNATWDENLAKVGSYSEPITVNGRDALWVHDTTLPRTCQIDVRTKIGFVQISAVGTYRAPQSADMCEGLLDLATAIEPEIGKDN</sequence>
<evidence type="ECO:0008006" key="5">
    <source>
        <dbReference type="Google" id="ProtNLM"/>
    </source>
</evidence>
<evidence type="ECO:0000313" key="4">
    <source>
        <dbReference type="Proteomes" id="UP001500603"/>
    </source>
</evidence>
<keyword evidence="2" id="KW-0732">Signal</keyword>
<evidence type="ECO:0000313" key="3">
    <source>
        <dbReference type="EMBL" id="GAA5042907.1"/>
    </source>
</evidence>
<dbReference type="EMBL" id="BAABJM010000001">
    <property type="protein sequence ID" value="GAA5042907.1"/>
    <property type="molecule type" value="Genomic_DNA"/>
</dbReference>
<reference evidence="4" key="1">
    <citation type="journal article" date="2019" name="Int. J. Syst. Evol. Microbiol.">
        <title>The Global Catalogue of Microorganisms (GCM) 10K type strain sequencing project: providing services to taxonomists for standard genome sequencing and annotation.</title>
        <authorList>
            <consortium name="The Broad Institute Genomics Platform"/>
            <consortium name="The Broad Institute Genome Sequencing Center for Infectious Disease"/>
            <person name="Wu L."/>
            <person name="Ma J."/>
        </authorList>
    </citation>
    <scope>NUCLEOTIDE SEQUENCE [LARGE SCALE GENOMIC DNA]</scope>
    <source>
        <strain evidence="4">JCM 18298</strain>
    </source>
</reference>
<feature type="region of interest" description="Disordered" evidence="1">
    <location>
        <begin position="26"/>
        <end position="73"/>
    </location>
</feature>
<dbReference type="PROSITE" id="PS51257">
    <property type="entry name" value="PROKAR_LIPOPROTEIN"/>
    <property type="match status" value="1"/>
</dbReference>
<name>A0ABP9JSJ8_9NOCA</name>
<protein>
    <recommendedName>
        <fullName evidence="5">DUF3558 domain-containing protein</fullName>
    </recommendedName>
</protein>
<gene>
    <name evidence="3" type="ORF">GCM10023318_03770</name>
</gene>
<feature type="compositionally biased region" description="Polar residues" evidence="1">
    <location>
        <begin position="42"/>
        <end position="56"/>
    </location>
</feature>
<dbReference type="InterPro" id="IPR024520">
    <property type="entry name" value="DUF3558"/>
</dbReference>
<feature type="compositionally biased region" description="Polar residues" evidence="1">
    <location>
        <begin position="26"/>
        <end position="35"/>
    </location>
</feature>
<proteinExistence type="predicted"/>
<keyword evidence="4" id="KW-1185">Reference proteome</keyword>
<dbReference type="RefSeq" id="WP_345493226.1">
    <property type="nucleotide sequence ID" value="NZ_BAABJM010000001.1"/>
</dbReference>
<comment type="caution">
    <text evidence="3">The sequence shown here is derived from an EMBL/GenBank/DDBJ whole genome shotgun (WGS) entry which is preliminary data.</text>
</comment>
<organism evidence="3 4">
    <name type="scientific">Nocardia callitridis</name>
    <dbReference type="NCBI Taxonomy" id="648753"/>
    <lineage>
        <taxon>Bacteria</taxon>
        <taxon>Bacillati</taxon>
        <taxon>Actinomycetota</taxon>
        <taxon>Actinomycetes</taxon>
        <taxon>Mycobacteriales</taxon>
        <taxon>Nocardiaceae</taxon>
        <taxon>Nocardia</taxon>
    </lineage>
</organism>
<feature type="compositionally biased region" description="Basic and acidic residues" evidence="1">
    <location>
        <begin position="62"/>
        <end position="72"/>
    </location>
</feature>
<accession>A0ABP9JSJ8</accession>
<evidence type="ECO:0000256" key="2">
    <source>
        <dbReference type="SAM" id="SignalP"/>
    </source>
</evidence>